<dbReference type="SUPFAM" id="SSF46785">
    <property type="entry name" value="Winged helix' DNA-binding domain"/>
    <property type="match status" value="1"/>
</dbReference>
<dbReference type="InterPro" id="IPR036390">
    <property type="entry name" value="WH_DNA-bd_sf"/>
</dbReference>
<evidence type="ECO:0000313" key="1">
    <source>
        <dbReference type="EMBL" id="AMW35747.1"/>
    </source>
</evidence>
<organism evidence="1 3">
    <name type="scientific">Haematospirillum jordaniae</name>
    <dbReference type="NCBI Taxonomy" id="1549855"/>
    <lineage>
        <taxon>Bacteria</taxon>
        <taxon>Pseudomonadati</taxon>
        <taxon>Pseudomonadota</taxon>
        <taxon>Alphaproteobacteria</taxon>
        <taxon>Rhodospirillales</taxon>
        <taxon>Novispirillaceae</taxon>
        <taxon>Haematospirillum</taxon>
    </lineage>
</organism>
<accession>A0A143DGA5</accession>
<dbReference type="KEGG" id="hjo:AY555_10210"/>
<name>A0A143DGA5_9PROT</name>
<dbReference type="AlphaFoldDB" id="A0A143DGA5"/>
<sequence length="229" mass="26422">MPFVSTSSLTNHLTGFRLTPPFGLPDGPKWQCRRGAFEKHLVKFGKPPPRKTVLRWKEQLAASPEVQRYEGRGRSVLAVYRACLETINWHTGELAVSYKTLGEKAGYGRTTVYKALKFLREHGIIFVVNRCVKRTFDNGRFLLKQVSNAYAFLSSAQWNLKMDDSKVFARYPFEWPSAREMYKAAREVGEVREGLALLERYGNASERKHADLDRRILDQKEARKRKPPD</sequence>
<geneLocation type="plasmid" evidence="1 3">
    <name>unnamed 2</name>
</geneLocation>
<evidence type="ECO:0000313" key="2">
    <source>
        <dbReference type="EMBL" id="AMW35941.1"/>
    </source>
</evidence>
<dbReference type="Proteomes" id="UP000076066">
    <property type="component" value="Plasmid unnamed 2"/>
</dbReference>
<keyword evidence="3" id="KW-1185">Reference proteome</keyword>
<evidence type="ECO:0000313" key="3">
    <source>
        <dbReference type="Proteomes" id="UP000076066"/>
    </source>
</evidence>
<dbReference type="KEGG" id="hjo:AY555_11325"/>
<evidence type="ECO:0008006" key="4">
    <source>
        <dbReference type="Google" id="ProtNLM"/>
    </source>
</evidence>
<proteinExistence type="predicted"/>
<gene>
    <name evidence="1" type="ORF">AY555_10210</name>
    <name evidence="2" type="ORF">AY555_11325</name>
</gene>
<dbReference type="EMBL" id="CP014527">
    <property type="protein sequence ID" value="AMW35747.1"/>
    <property type="molecule type" value="Genomic_DNA"/>
</dbReference>
<protein>
    <recommendedName>
        <fullName evidence="4">Plasmid replication protein RepL domain-containing protein</fullName>
    </recommendedName>
</protein>
<dbReference type="EMBL" id="CP014527">
    <property type="protein sequence ID" value="AMW35941.1"/>
    <property type="molecule type" value="Genomic_DNA"/>
</dbReference>
<reference evidence="1 3" key="1">
    <citation type="submission" date="2016-02" db="EMBL/GenBank/DDBJ databases">
        <title>Complete Genome of H5569, the type strain of the newly described species Haematospirillium jordaniae.</title>
        <authorList>
            <person name="Nicholson A.C."/>
            <person name="Humrighouse B.W."/>
            <person name="Loparov V."/>
            <person name="McQuiston J.R."/>
        </authorList>
    </citation>
    <scope>NUCLEOTIDE SEQUENCE [LARGE SCALE GENOMIC DNA]</scope>
    <source>
        <strain evidence="1 3">H5569</strain>
        <plasmid evidence="3">Plasmid unnamed 2</plasmid>
        <plasmid evidence="1">unnamed 2</plasmid>
    </source>
</reference>
<keyword evidence="1" id="KW-0614">Plasmid</keyword>